<name>A0ABS2LGR2_9CELL</name>
<protein>
    <recommendedName>
        <fullName evidence="4">WXG100 family type VII secretion target</fullName>
    </recommendedName>
</protein>
<sequence>MSKSGADVAALRALAQSLEDEARELAGTQTGIRARLGSVYWRGPIADRFRSDWRGHLDPLLARTVTSLESTGALLRRNAEAQERTSGAGGGTSTHLGPVGSGKESPWHVPGSQTPGGGFVGGTVPGAPVDQDAGPRIPGLMPVPDGATYDPATGIKTRPVTGEAEYTSEQKTEDGVTTSTESSKATVGAEHGFEKGTPGTDGHRTLDLGASFSSGTSDVRTAGETTKDGWTMSTSTSDISVSRDGSISLNKVGAGAGETTGETASYSVRVPEGARTEGVTPFDPTTIPVGGSVVMESGDYTTSSLSGSFDKIAAESKITTDRGVSSTIERLDDDSVRITSGPTGSHEEVLDLRASTAGVSSGITGTSLLEGTRLRIADLDVSTPEGAAAYQRYLVSGELPDQPSPGISGVTSIERLDFQGRSTIDWISTDFWSASSDVVDSKGSDVLTRFPDGSSEAVTTFGTSERPVFTTKAAFEPDGTEKVFARETTYTVVADDVAVRILNDESFGFDPGEKVAVGDRVELSLNDRQMRMLLSNSVDAVQNAPGGPGLSFAALDQEGRPVTDHQQFGNNIGSGFYRDGNFLQMISHSNTSSEGRFLPDGPRDFPGRVTVVG</sequence>
<dbReference type="Proteomes" id="UP000698059">
    <property type="component" value="Unassembled WGS sequence"/>
</dbReference>
<evidence type="ECO:0000313" key="2">
    <source>
        <dbReference type="EMBL" id="MBM7479611.1"/>
    </source>
</evidence>
<dbReference type="Gene3D" id="1.10.287.1060">
    <property type="entry name" value="ESAT-6-like"/>
    <property type="match status" value="1"/>
</dbReference>
<keyword evidence="3" id="KW-1185">Reference proteome</keyword>
<evidence type="ECO:0000256" key="1">
    <source>
        <dbReference type="SAM" id="MobiDB-lite"/>
    </source>
</evidence>
<feature type="region of interest" description="Disordered" evidence="1">
    <location>
        <begin position="161"/>
        <end position="241"/>
    </location>
</feature>
<comment type="caution">
    <text evidence="2">The sequence shown here is derived from an EMBL/GenBank/DDBJ whole genome shotgun (WGS) entry which is preliminary data.</text>
</comment>
<evidence type="ECO:0000313" key="3">
    <source>
        <dbReference type="Proteomes" id="UP000698059"/>
    </source>
</evidence>
<evidence type="ECO:0008006" key="4">
    <source>
        <dbReference type="Google" id="ProtNLM"/>
    </source>
</evidence>
<proteinExistence type="predicted"/>
<dbReference type="EMBL" id="JAFBBO010000001">
    <property type="protein sequence ID" value="MBM7479611.1"/>
    <property type="molecule type" value="Genomic_DNA"/>
</dbReference>
<feature type="compositionally biased region" description="Polar residues" evidence="1">
    <location>
        <begin position="231"/>
        <end position="241"/>
    </location>
</feature>
<feature type="region of interest" description="Disordered" evidence="1">
    <location>
        <begin position="79"/>
        <end position="134"/>
    </location>
</feature>
<dbReference type="RefSeq" id="WP_205307515.1">
    <property type="nucleotide sequence ID" value="NZ_BAAAVF010000011.1"/>
</dbReference>
<feature type="compositionally biased region" description="Gly residues" evidence="1">
    <location>
        <begin position="114"/>
        <end position="124"/>
    </location>
</feature>
<gene>
    <name evidence="2" type="ORF">JOD49_002531</name>
</gene>
<reference evidence="2 3" key="1">
    <citation type="submission" date="2021-01" db="EMBL/GenBank/DDBJ databases">
        <title>Sequencing the genomes of 1000 actinobacteria strains.</title>
        <authorList>
            <person name="Klenk H.-P."/>
        </authorList>
    </citation>
    <scope>NUCLEOTIDE SEQUENCE [LARGE SCALE GENOMIC DNA]</scope>
    <source>
        <strain evidence="2 3">DSM 46000</strain>
    </source>
</reference>
<organism evidence="2 3">
    <name type="scientific">Oerskovia jenensis</name>
    <dbReference type="NCBI Taxonomy" id="162169"/>
    <lineage>
        <taxon>Bacteria</taxon>
        <taxon>Bacillati</taxon>
        <taxon>Actinomycetota</taxon>
        <taxon>Actinomycetes</taxon>
        <taxon>Micrococcales</taxon>
        <taxon>Cellulomonadaceae</taxon>
        <taxon>Oerskovia</taxon>
    </lineage>
</organism>
<accession>A0ABS2LGR2</accession>
<feature type="compositionally biased region" description="Polar residues" evidence="1">
    <location>
        <begin position="175"/>
        <end position="185"/>
    </location>
</feature>